<dbReference type="Proteomes" id="UP000006055">
    <property type="component" value="Chromosome"/>
</dbReference>
<keyword evidence="3" id="KW-0328">Glycosyltransferase</keyword>
<feature type="transmembrane region" description="Helical" evidence="8">
    <location>
        <begin position="83"/>
        <end position="116"/>
    </location>
</feature>
<dbReference type="HOGENOM" id="CLU_491550_0_0_7"/>
<evidence type="ECO:0000256" key="5">
    <source>
        <dbReference type="ARBA" id="ARBA00022692"/>
    </source>
</evidence>
<feature type="domain" description="Glycosyltransferase RgtA/B/C/D-like" evidence="9">
    <location>
        <begin position="83"/>
        <end position="230"/>
    </location>
</feature>
<protein>
    <recommendedName>
        <fullName evidence="9">Glycosyltransferase RgtA/B/C/D-like domain-containing protein</fullName>
    </recommendedName>
</protein>
<feature type="transmembrane region" description="Helical" evidence="8">
    <location>
        <begin position="221"/>
        <end position="244"/>
    </location>
</feature>
<keyword evidence="11" id="KW-1185">Reference proteome</keyword>
<evidence type="ECO:0000256" key="4">
    <source>
        <dbReference type="ARBA" id="ARBA00022679"/>
    </source>
</evidence>
<dbReference type="Pfam" id="PF13231">
    <property type="entry name" value="PMT_2"/>
    <property type="match status" value="1"/>
</dbReference>
<name>I4C4N6_DESTA</name>
<proteinExistence type="predicted"/>
<dbReference type="EMBL" id="CP003360">
    <property type="protein sequence ID" value="AFM24527.1"/>
    <property type="molecule type" value="Genomic_DNA"/>
</dbReference>
<organism evidence="10 11">
    <name type="scientific">Desulfomonile tiedjei (strain ATCC 49306 / DSM 6799 / DCB-1)</name>
    <dbReference type="NCBI Taxonomy" id="706587"/>
    <lineage>
        <taxon>Bacteria</taxon>
        <taxon>Pseudomonadati</taxon>
        <taxon>Thermodesulfobacteriota</taxon>
        <taxon>Desulfomonilia</taxon>
        <taxon>Desulfomonilales</taxon>
        <taxon>Desulfomonilaceae</taxon>
        <taxon>Desulfomonile</taxon>
    </lineage>
</organism>
<keyword evidence="4" id="KW-0808">Transferase</keyword>
<dbReference type="InterPro" id="IPR038731">
    <property type="entry name" value="RgtA/B/C-like"/>
</dbReference>
<evidence type="ECO:0000256" key="3">
    <source>
        <dbReference type="ARBA" id="ARBA00022676"/>
    </source>
</evidence>
<evidence type="ECO:0000256" key="6">
    <source>
        <dbReference type="ARBA" id="ARBA00022989"/>
    </source>
</evidence>
<feature type="transmembrane region" description="Helical" evidence="8">
    <location>
        <begin position="153"/>
        <end position="170"/>
    </location>
</feature>
<dbReference type="InterPro" id="IPR050297">
    <property type="entry name" value="LipidA_mod_glycosyltrf_83"/>
</dbReference>
<feature type="transmembrane region" description="Helical" evidence="8">
    <location>
        <begin position="362"/>
        <end position="382"/>
    </location>
</feature>
<evidence type="ECO:0000259" key="9">
    <source>
        <dbReference type="Pfam" id="PF13231"/>
    </source>
</evidence>
<dbReference type="eggNOG" id="COG1807">
    <property type="taxonomic scope" value="Bacteria"/>
</dbReference>
<sequence>MVAETARTIESNSKQNAAQGILGSRWGILALGLVLILVVGVRIHLSDIPLERDEGEYAYAGQLMLEGIAPFSRAYNMKLPGIYMAYAAIMALLGQTHVAIHLGLLIVNVATCILVLFLGRRLWDDMTGFCGAIFFAILSLSPDVDGVFANSEHFVLLPALGGILLLFYALDSGKRLAFLAAGILMGLGFTIKQHGVFFILFGVFTIVVTEWRRSNSTFRKSLLHVLIFVVGAALPYLLLCVIMWKAGVFDRFWFWTVTYAREYVSQIPLSMVPDILVYNHRETVANAFVIWLLAVTGLLYMLVRVRSDNRSVPAIAFLLFSVASVCPGLYFRSHYFILLVPAISICAGVTVSALWKSAKEKISVPVAGALVGIITIVAVSWVCYSCRQFLFQSDSSTASRMVHGANPFPESLIVADYLAQNTSPDDTVAVLGSEPQIFFYSQRKSATGFIYTYPLTEGHPFASELQREMAREIVESKPKYLLYVHVSTSWGWTNRSDRFILRWFEKYTKDFCELVGTVKIVPPSPTVYDLGQTNLTYPPKTEYWLALFRRRTPS</sequence>
<dbReference type="GO" id="GO:0009103">
    <property type="term" value="P:lipopolysaccharide biosynthetic process"/>
    <property type="evidence" value="ECO:0007669"/>
    <property type="project" value="UniProtKB-ARBA"/>
</dbReference>
<evidence type="ECO:0000313" key="11">
    <source>
        <dbReference type="Proteomes" id="UP000006055"/>
    </source>
</evidence>
<evidence type="ECO:0000256" key="2">
    <source>
        <dbReference type="ARBA" id="ARBA00022475"/>
    </source>
</evidence>
<keyword evidence="2" id="KW-1003">Cell membrane</keyword>
<feature type="transmembrane region" description="Helical" evidence="8">
    <location>
        <begin position="26"/>
        <end position="45"/>
    </location>
</feature>
<dbReference type="PANTHER" id="PTHR33908:SF3">
    <property type="entry name" value="UNDECAPRENYL PHOSPHATE-ALPHA-4-AMINO-4-DEOXY-L-ARABINOSE ARABINOSYL TRANSFERASE"/>
    <property type="match status" value="1"/>
</dbReference>
<feature type="transmembrane region" description="Helical" evidence="8">
    <location>
        <begin position="312"/>
        <end position="330"/>
    </location>
</feature>
<keyword evidence="6 8" id="KW-1133">Transmembrane helix</keyword>
<evidence type="ECO:0000256" key="8">
    <source>
        <dbReference type="SAM" id="Phobius"/>
    </source>
</evidence>
<evidence type="ECO:0000256" key="1">
    <source>
        <dbReference type="ARBA" id="ARBA00004651"/>
    </source>
</evidence>
<evidence type="ECO:0000313" key="10">
    <source>
        <dbReference type="EMBL" id="AFM24527.1"/>
    </source>
</evidence>
<keyword evidence="7 8" id="KW-0472">Membrane</keyword>
<feature type="transmembrane region" description="Helical" evidence="8">
    <location>
        <begin position="284"/>
        <end position="303"/>
    </location>
</feature>
<reference evidence="11" key="1">
    <citation type="submission" date="2012-06" db="EMBL/GenBank/DDBJ databases">
        <title>Complete sequence of chromosome of Desulfomonile tiedjei DSM 6799.</title>
        <authorList>
            <person name="Lucas S."/>
            <person name="Copeland A."/>
            <person name="Lapidus A."/>
            <person name="Glavina del Rio T."/>
            <person name="Dalin E."/>
            <person name="Tice H."/>
            <person name="Bruce D."/>
            <person name="Goodwin L."/>
            <person name="Pitluck S."/>
            <person name="Peters L."/>
            <person name="Ovchinnikova G."/>
            <person name="Zeytun A."/>
            <person name="Lu M."/>
            <person name="Kyrpides N."/>
            <person name="Mavromatis K."/>
            <person name="Ivanova N."/>
            <person name="Brettin T."/>
            <person name="Detter J.C."/>
            <person name="Han C."/>
            <person name="Larimer F."/>
            <person name="Land M."/>
            <person name="Hauser L."/>
            <person name="Markowitz V."/>
            <person name="Cheng J.-F."/>
            <person name="Hugenholtz P."/>
            <person name="Woyke T."/>
            <person name="Wu D."/>
            <person name="Spring S."/>
            <person name="Schroeder M."/>
            <person name="Brambilla E."/>
            <person name="Klenk H.-P."/>
            <person name="Eisen J.A."/>
        </authorList>
    </citation>
    <scope>NUCLEOTIDE SEQUENCE [LARGE SCALE GENOMIC DNA]</scope>
    <source>
        <strain evidence="11">ATCC 49306 / DSM 6799 / DCB-1</strain>
    </source>
</reference>
<dbReference type="KEGG" id="dti:Desti_1819"/>
<gene>
    <name evidence="10" type="ordered locus">Desti_1819</name>
</gene>
<evidence type="ECO:0000256" key="7">
    <source>
        <dbReference type="ARBA" id="ARBA00023136"/>
    </source>
</evidence>
<dbReference type="GO" id="GO:0016763">
    <property type="term" value="F:pentosyltransferase activity"/>
    <property type="evidence" value="ECO:0007669"/>
    <property type="project" value="TreeGrafter"/>
</dbReference>
<keyword evidence="5 8" id="KW-0812">Transmembrane</keyword>
<dbReference type="STRING" id="706587.Desti_1819"/>
<dbReference type="GO" id="GO:0010041">
    <property type="term" value="P:response to iron(III) ion"/>
    <property type="evidence" value="ECO:0007669"/>
    <property type="project" value="TreeGrafter"/>
</dbReference>
<feature type="transmembrane region" description="Helical" evidence="8">
    <location>
        <begin position="336"/>
        <end position="355"/>
    </location>
</feature>
<dbReference type="GO" id="GO:0005886">
    <property type="term" value="C:plasma membrane"/>
    <property type="evidence" value="ECO:0007669"/>
    <property type="project" value="UniProtKB-SubCell"/>
</dbReference>
<dbReference type="AlphaFoldDB" id="I4C4N6"/>
<comment type="subcellular location">
    <subcellularLocation>
        <location evidence="1">Cell membrane</location>
        <topology evidence="1">Multi-pass membrane protein</topology>
    </subcellularLocation>
</comment>
<dbReference type="PANTHER" id="PTHR33908">
    <property type="entry name" value="MANNOSYLTRANSFERASE YKCB-RELATED"/>
    <property type="match status" value="1"/>
</dbReference>
<accession>I4C4N6</accession>
<feature type="transmembrane region" description="Helical" evidence="8">
    <location>
        <begin position="176"/>
        <end position="209"/>
    </location>
</feature>